<feature type="transmembrane region" description="Helical" evidence="6">
    <location>
        <begin position="282"/>
        <end position="301"/>
    </location>
</feature>
<name>A0A101XSI0_9BACL</name>
<dbReference type="Pfam" id="PF00482">
    <property type="entry name" value="T2SSF"/>
    <property type="match status" value="1"/>
</dbReference>
<dbReference type="OrthoDB" id="9803381at2"/>
<dbReference type="AlphaFoldDB" id="A0A101XSI0"/>
<gene>
    <name evidence="8" type="ORF">ATW55_07805</name>
</gene>
<keyword evidence="5 6" id="KW-0472">Membrane</keyword>
<dbReference type="InterPro" id="IPR042094">
    <property type="entry name" value="T2SS_GspF_sf"/>
</dbReference>
<feature type="transmembrane region" description="Helical" evidence="6">
    <location>
        <begin position="86"/>
        <end position="119"/>
    </location>
</feature>
<evidence type="ECO:0000259" key="7">
    <source>
        <dbReference type="Pfam" id="PF00482"/>
    </source>
</evidence>
<organism evidence="8 9">
    <name type="scientific">Ferroacidibacillus organovorans</name>
    <dbReference type="NCBI Taxonomy" id="1765683"/>
    <lineage>
        <taxon>Bacteria</taxon>
        <taxon>Bacillati</taxon>
        <taxon>Bacillota</taxon>
        <taxon>Bacilli</taxon>
        <taxon>Bacillales</taxon>
        <taxon>Alicyclobacillaceae</taxon>
        <taxon>Ferroacidibacillus</taxon>
    </lineage>
</organism>
<dbReference type="Proteomes" id="UP000053557">
    <property type="component" value="Unassembled WGS sequence"/>
</dbReference>
<evidence type="ECO:0000313" key="9">
    <source>
        <dbReference type="Proteomes" id="UP000053557"/>
    </source>
</evidence>
<evidence type="ECO:0000256" key="1">
    <source>
        <dbReference type="ARBA" id="ARBA00004651"/>
    </source>
</evidence>
<feature type="domain" description="Type II secretion system protein GspF" evidence="7">
    <location>
        <begin position="142"/>
        <end position="267"/>
    </location>
</feature>
<sequence>MQIILFFTFFLLIYTPLFMATQRTSRVKDRLRAIADDTVKTEEALPAKKILPKKLPAATLLSRWLNSVALAMMATGMPLPLERARIYSAGLLFFPLILSIFIGRPFLVLAYWALLYAWIHFEKKRRERIRIRAFERDLPEMLRVVSGALRAGNSFFQAIDMVARDAGGILGDEFRRMIREMSLGVSVEEAIKHAASRIQSGDFELIANAFLVSRQVGGNLAEVLETVEETIRDRIRLKGEIRSLTAQGRMSMWIFLLMTPGIAAVLVFFNPSYLSLFVTNELGIFLLAIAFVGQIVGALLIRKIVQIEV</sequence>
<evidence type="ECO:0000256" key="4">
    <source>
        <dbReference type="ARBA" id="ARBA00022989"/>
    </source>
</evidence>
<accession>A0A101XSI0</accession>
<dbReference type="GO" id="GO:0005886">
    <property type="term" value="C:plasma membrane"/>
    <property type="evidence" value="ECO:0007669"/>
    <property type="project" value="UniProtKB-SubCell"/>
</dbReference>
<keyword evidence="9" id="KW-1185">Reference proteome</keyword>
<evidence type="ECO:0000256" key="5">
    <source>
        <dbReference type="ARBA" id="ARBA00023136"/>
    </source>
</evidence>
<reference evidence="8 9" key="1">
    <citation type="submission" date="2015-12" db="EMBL/GenBank/DDBJ databases">
        <title>Draft genome sequence of Acidibacillus ferrooxidans ITV001, isolated from a chalcopyrite acid mine drainage site in Brazil.</title>
        <authorList>
            <person name="Dall'Agnol H."/>
            <person name="Nancucheo I."/>
            <person name="Johnson B."/>
            <person name="Oliveira R."/>
            <person name="Leite L."/>
            <person name="Pylro V."/>
            <person name="Nunes G.L."/>
            <person name="Tzotzos G."/>
            <person name="Fernandes G.R."/>
            <person name="Dutra J."/>
            <person name="Orellana S.C."/>
            <person name="Oliveira G."/>
        </authorList>
    </citation>
    <scope>NUCLEOTIDE SEQUENCE [LARGE SCALE GENOMIC DNA]</scope>
    <source>
        <strain evidence="9">ITV01</strain>
    </source>
</reference>
<evidence type="ECO:0000256" key="3">
    <source>
        <dbReference type="ARBA" id="ARBA00022692"/>
    </source>
</evidence>
<dbReference type="Gene3D" id="1.20.81.30">
    <property type="entry name" value="Type II secretion system (T2SS), domain F"/>
    <property type="match status" value="1"/>
</dbReference>
<evidence type="ECO:0000256" key="6">
    <source>
        <dbReference type="SAM" id="Phobius"/>
    </source>
</evidence>
<keyword evidence="4 6" id="KW-1133">Transmembrane helix</keyword>
<comment type="caution">
    <text evidence="8">The sequence shown here is derived from an EMBL/GenBank/DDBJ whole genome shotgun (WGS) entry which is preliminary data.</text>
</comment>
<dbReference type="PANTHER" id="PTHR35007">
    <property type="entry name" value="INTEGRAL MEMBRANE PROTEIN-RELATED"/>
    <property type="match status" value="1"/>
</dbReference>
<dbReference type="RefSeq" id="WP_067712404.1">
    <property type="nucleotide sequence ID" value="NZ_LPVJ01000009.1"/>
</dbReference>
<comment type="subcellular location">
    <subcellularLocation>
        <location evidence="1">Cell membrane</location>
        <topology evidence="1">Multi-pass membrane protein</topology>
    </subcellularLocation>
</comment>
<proteinExistence type="predicted"/>
<dbReference type="InterPro" id="IPR018076">
    <property type="entry name" value="T2SS_GspF_dom"/>
</dbReference>
<protein>
    <recommendedName>
        <fullName evidence="7">Type II secretion system protein GspF domain-containing protein</fullName>
    </recommendedName>
</protein>
<evidence type="ECO:0000256" key="2">
    <source>
        <dbReference type="ARBA" id="ARBA00022475"/>
    </source>
</evidence>
<evidence type="ECO:0000313" key="8">
    <source>
        <dbReference type="EMBL" id="KUO96718.1"/>
    </source>
</evidence>
<keyword evidence="3 6" id="KW-0812">Transmembrane</keyword>
<dbReference type="PANTHER" id="PTHR35007:SF1">
    <property type="entry name" value="PILUS ASSEMBLY PROTEIN"/>
    <property type="match status" value="1"/>
</dbReference>
<feature type="transmembrane region" description="Helical" evidence="6">
    <location>
        <begin position="252"/>
        <end position="270"/>
    </location>
</feature>
<dbReference type="EMBL" id="LPVJ01000009">
    <property type="protein sequence ID" value="KUO96718.1"/>
    <property type="molecule type" value="Genomic_DNA"/>
</dbReference>
<keyword evidence="2" id="KW-1003">Cell membrane</keyword>